<accession>A0A6N3CW73</accession>
<keyword evidence="2" id="KW-0472">Membrane</keyword>
<dbReference type="RefSeq" id="WP_156599953.1">
    <property type="nucleotide sequence ID" value="NZ_CACRTW010000027.1"/>
</dbReference>
<proteinExistence type="predicted"/>
<evidence type="ECO:0000256" key="1">
    <source>
        <dbReference type="SAM" id="Coils"/>
    </source>
</evidence>
<keyword evidence="1" id="KW-0175">Coiled coil</keyword>
<name>A0A6N3CW73_9ACTN</name>
<keyword evidence="2" id="KW-1133">Transmembrane helix</keyword>
<sequence>MEEQASLLPGVATAHDLMHRVVALQQRINQLTAQFATKTEKKTKRHPVLYAIGGFLIAFTLITSTPLKVITYLPTLPFFSMGGTELQLAVWNIVNLIVSAIIGAILYKVIAKTADKSRSQINAAIDQSNQQVEANNQALAQSIEQTKQEIFAVQQQWASQVAPWYPMDYDSIEAVDFFLAAVRNHRATTVQEMVNLYETEMHQRRMEAGQQQILNQQRIGNMLQLGNLFMQGQILNQAQQINANTASASSSLDQIRTSASSVSKSLDQIASRLRR</sequence>
<keyword evidence="2" id="KW-0812">Transmembrane</keyword>
<gene>
    <name evidence="3" type="ORF">CALFYP39_01620</name>
</gene>
<feature type="transmembrane region" description="Helical" evidence="2">
    <location>
        <begin position="89"/>
        <end position="110"/>
    </location>
</feature>
<reference evidence="3" key="1">
    <citation type="submission" date="2019-11" db="EMBL/GenBank/DDBJ databases">
        <authorList>
            <person name="Feng L."/>
        </authorList>
    </citation>
    <scope>NUCLEOTIDE SEQUENCE</scope>
    <source>
        <strain evidence="3">CaerofaciensLFYP39</strain>
    </source>
</reference>
<evidence type="ECO:0000256" key="2">
    <source>
        <dbReference type="SAM" id="Phobius"/>
    </source>
</evidence>
<feature type="coiled-coil region" evidence="1">
    <location>
        <begin position="129"/>
        <end position="156"/>
    </location>
</feature>
<organism evidence="3">
    <name type="scientific">Collinsella aerofaciens</name>
    <dbReference type="NCBI Taxonomy" id="74426"/>
    <lineage>
        <taxon>Bacteria</taxon>
        <taxon>Bacillati</taxon>
        <taxon>Actinomycetota</taxon>
        <taxon>Coriobacteriia</taxon>
        <taxon>Coriobacteriales</taxon>
        <taxon>Coriobacteriaceae</taxon>
        <taxon>Collinsella</taxon>
    </lineage>
</organism>
<dbReference type="EMBL" id="CACRTW010000027">
    <property type="protein sequence ID" value="VYU17733.1"/>
    <property type="molecule type" value="Genomic_DNA"/>
</dbReference>
<feature type="transmembrane region" description="Helical" evidence="2">
    <location>
        <begin position="48"/>
        <end position="69"/>
    </location>
</feature>
<dbReference type="AlphaFoldDB" id="A0A6N3CW73"/>
<feature type="coiled-coil region" evidence="1">
    <location>
        <begin position="14"/>
        <end position="41"/>
    </location>
</feature>
<evidence type="ECO:0000313" key="3">
    <source>
        <dbReference type="EMBL" id="VYU17733.1"/>
    </source>
</evidence>
<protein>
    <submittedName>
        <fullName evidence="3">Uncharacterized protein</fullName>
    </submittedName>
</protein>